<dbReference type="InterPro" id="IPR048502">
    <property type="entry name" value="NamZ_N"/>
</dbReference>
<proteinExistence type="predicted"/>
<dbReference type="InterPro" id="IPR008302">
    <property type="entry name" value="NamZ"/>
</dbReference>
<dbReference type="InterPro" id="IPR048503">
    <property type="entry name" value="NamZ_C"/>
</dbReference>
<dbReference type="OrthoDB" id="9801061at2"/>
<evidence type="ECO:0000313" key="4">
    <source>
        <dbReference type="Proteomes" id="UP000185812"/>
    </source>
</evidence>
<dbReference type="Gene3D" id="3.90.1150.140">
    <property type="match status" value="1"/>
</dbReference>
<gene>
    <name evidence="3" type="ORF">SAMN04488087_0550</name>
</gene>
<name>A0A1M6QBN5_9BACT</name>
<dbReference type="AlphaFoldDB" id="A0A1M6QBN5"/>
<dbReference type="Proteomes" id="UP000185812">
    <property type="component" value="Unassembled WGS sequence"/>
</dbReference>
<dbReference type="PANTHER" id="PTHR42915">
    <property type="entry name" value="HYPOTHETICAL 460 KDA PROTEIN IN FEUA-SIGW INTERGENIC REGION [PRECURSOR]"/>
    <property type="match status" value="1"/>
</dbReference>
<reference evidence="4" key="1">
    <citation type="submission" date="2016-11" db="EMBL/GenBank/DDBJ databases">
        <authorList>
            <person name="Varghese N."/>
            <person name="Submissions S."/>
        </authorList>
    </citation>
    <scope>NUCLEOTIDE SEQUENCE [LARGE SCALE GENOMIC DNA]</scope>
    <source>
        <strain evidence="4">DSM 22212</strain>
    </source>
</reference>
<dbReference type="EMBL" id="FRAU01000001">
    <property type="protein sequence ID" value="SHK17588.1"/>
    <property type="molecule type" value="Genomic_DNA"/>
</dbReference>
<dbReference type="PANTHER" id="PTHR42915:SF1">
    <property type="entry name" value="PEPTIDOGLYCAN BETA-N-ACETYLMURAMIDASE NAMZ"/>
    <property type="match status" value="1"/>
</dbReference>
<protein>
    <submittedName>
        <fullName evidence="3">Uncharacterized conserved protein YbbC, DUF1343 family</fullName>
    </submittedName>
</protein>
<dbReference type="Pfam" id="PF07075">
    <property type="entry name" value="NamZ_N"/>
    <property type="match status" value="1"/>
</dbReference>
<evidence type="ECO:0000313" key="3">
    <source>
        <dbReference type="EMBL" id="SHK17588.1"/>
    </source>
</evidence>
<keyword evidence="4" id="KW-1185">Reference proteome</keyword>
<dbReference type="PIRSF" id="PIRSF016719">
    <property type="entry name" value="UCP016719"/>
    <property type="match status" value="1"/>
</dbReference>
<evidence type="ECO:0000259" key="1">
    <source>
        <dbReference type="Pfam" id="PF07075"/>
    </source>
</evidence>
<dbReference type="Gene3D" id="3.40.50.12170">
    <property type="entry name" value="Uncharacterised protein PF07075, DUF1343"/>
    <property type="match status" value="1"/>
</dbReference>
<feature type="domain" description="Peptidoglycan beta-N-acetylmuramidase NamZ N-terminal" evidence="1">
    <location>
        <begin position="62"/>
        <end position="266"/>
    </location>
</feature>
<evidence type="ECO:0000259" key="2">
    <source>
        <dbReference type="Pfam" id="PF20732"/>
    </source>
</evidence>
<feature type="domain" description="Peptidoglycan beta-N-acetylmuramidase NamZ C-terminal" evidence="2">
    <location>
        <begin position="270"/>
        <end position="431"/>
    </location>
</feature>
<dbReference type="STRING" id="633813.SAMN04488087_0550"/>
<organism evidence="3 4">
    <name type="scientific">Rhodothermus profundi</name>
    <dbReference type="NCBI Taxonomy" id="633813"/>
    <lineage>
        <taxon>Bacteria</taxon>
        <taxon>Pseudomonadati</taxon>
        <taxon>Rhodothermota</taxon>
        <taxon>Rhodothermia</taxon>
        <taxon>Rhodothermales</taxon>
        <taxon>Rhodothermaceae</taxon>
        <taxon>Rhodothermus</taxon>
    </lineage>
</organism>
<sequence length="431" mass="47494">MPGSRSISSSQASSWWIVGKQLVVALVVLQAGCFTAAPSKRVRTGAEVLAARHFDLLRGKRVGLITNHTARIDTMHLIDRLMAEPEVHLVALFAPEHGLRGTAAAGEEIRDGRDVRTGLPVYSLYGATRKPTPEMLADLDVLVFDIQDVGARCYTYISTMGLAMQAAAEAGIPFVVLDRPNPLGGELISGFVLEPAQTSFVGLYPIPLVYGLTIGELAQLIRGEQLLPGLEHLELIVVPMEGWQRAMQWPDTQLPWRSPSPNLPSFEAALAYPGTVFFEAVDGSEGRGTDAPFLQVGTRWANARALADTLNAHQLPGVRFEPVSFVPQPRPGAPHPRYEGERLQGVRLRITDRRQFRPVVTGIYLLHAFYHQAPPAYRETFIQRPAWLARLAGTERLYALLKAGASPEAIVAAWEADLRAFQQQRQPYLLY</sequence>
<dbReference type="Pfam" id="PF20732">
    <property type="entry name" value="NamZ_C"/>
    <property type="match status" value="1"/>
</dbReference>
<accession>A0A1M6QBN5</accession>
<dbReference type="GO" id="GO:0033922">
    <property type="term" value="F:peptidoglycan beta-N-acetylmuramidase activity"/>
    <property type="evidence" value="ECO:0007669"/>
    <property type="project" value="InterPro"/>
</dbReference>